<evidence type="ECO:0008006" key="7">
    <source>
        <dbReference type="Google" id="ProtNLM"/>
    </source>
</evidence>
<reference evidence="5 6" key="1">
    <citation type="submission" date="2023-08" db="EMBL/GenBank/DDBJ databases">
        <title>Black Yeasts Isolated from many extreme environments.</title>
        <authorList>
            <person name="Coleine C."/>
            <person name="Stajich J.E."/>
            <person name="Selbmann L."/>
        </authorList>
    </citation>
    <scope>NUCLEOTIDE SEQUENCE [LARGE SCALE GENOMIC DNA]</scope>
    <source>
        <strain evidence="5 6">CCFEE 5885</strain>
    </source>
</reference>
<dbReference type="Pfam" id="PF21365">
    <property type="entry name" value="Glyco_hydro_31_3rd"/>
    <property type="match status" value="1"/>
</dbReference>
<feature type="domain" description="Glycoside hydrolase family 31 TIM barrel" evidence="3">
    <location>
        <begin position="171"/>
        <end position="503"/>
    </location>
</feature>
<dbReference type="SUPFAM" id="SSF74650">
    <property type="entry name" value="Galactose mutarotase-like"/>
    <property type="match status" value="1"/>
</dbReference>
<keyword evidence="6" id="KW-1185">Reference proteome</keyword>
<dbReference type="CDD" id="cd14752">
    <property type="entry name" value="GH31_N"/>
    <property type="match status" value="1"/>
</dbReference>
<name>A0ABR0KR56_9EURO</name>
<dbReference type="InterPro" id="IPR048395">
    <property type="entry name" value="Glyco_hydro_31_C"/>
</dbReference>
<dbReference type="SUPFAM" id="SSF51445">
    <property type="entry name" value="(Trans)glycosidases"/>
    <property type="match status" value="1"/>
</dbReference>
<dbReference type="EMBL" id="JAVRRG010000002">
    <property type="protein sequence ID" value="KAK5102347.1"/>
    <property type="molecule type" value="Genomic_DNA"/>
</dbReference>
<dbReference type="InterPro" id="IPR051816">
    <property type="entry name" value="Glycosyl_Hydrolase_31"/>
</dbReference>
<evidence type="ECO:0000256" key="2">
    <source>
        <dbReference type="RuleBase" id="RU361185"/>
    </source>
</evidence>
<dbReference type="Pfam" id="PF01055">
    <property type="entry name" value="Glyco_hydro_31_2nd"/>
    <property type="match status" value="1"/>
</dbReference>
<evidence type="ECO:0000256" key="1">
    <source>
        <dbReference type="ARBA" id="ARBA00007806"/>
    </source>
</evidence>
<gene>
    <name evidence="5" type="ORF">LTR24_000257</name>
</gene>
<accession>A0ABR0KR56</accession>
<evidence type="ECO:0000313" key="6">
    <source>
        <dbReference type="Proteomes" id="UP001345013"/>
    </source>
</evidence>
<keyword evidence="2" id="KW-0378">Hydrolase</keyword>
<dbReference type="PANTHER" id="PTHR43863:SF2">
    <property type="entry name" value="MALTASE-GLUCOAMYLASE"/>
    <property type="match status" value="1"/>
</dbReference>
<dbReference type="Gene3D" id="3.20.20.80">
    <property type="entry name" value="Glycosidases"/>
    <property type="match status" value="1"/>
</dbReference>
<dbReference type="PANTHER" id="PTHR43863">
    <property type="entry name" value="HYDROLASE, PUTATIVE (AFU_ORTHOLOGUE AFUA_1G03140)-RELATED"/>
    <property type="match status" value="1"/>
</dbReference>
<comment type="similarity">
    <text evidence="1 2">Belongs to the glycosyl hydrolase 31 family.</text>
</comment>
<dbReference type="CDD" id="cd06591">
    <property type="entry name" value="GH31_xylosidase_XylS"/>
    <property type="match status" value="1"/>
</dbReference>
<dbReference type="Gene3D" id="2.60.40.1180">
    <property type="entry name" value="Golgi alpha-mannosidase II"/>
    <property type="match status" value="1"/>
</dbReference>
<evidence type="ECO:0000259" key="3">
    <source>
        <dbReference type="Pfam" id="PF01055"/>
    </source>
</evidence>
<dbReference type="Proteomes" id="UP001345013">
    <property type="component" value="Unassembled WGS sequence"/>
</dbReference>
<organism evidence="5 6">
    <name type="scientific">Lithohypha guttulata</name>
    <dbReference type="NCBI Taxonomy" id="1690604"/>
    <lineage>
        <taxon>Eukaryota</taxon>
        <taxon>Fungi</taxon>
        <taxon>Dikarya</taxon>
        <taxon>Ascomycota</taxon>
        <taxon>Pezizomycotina</taxon>
        <taxon>Eurotiomycetes</taxon>
        <taxon>Chaetothyriomycetidae</taxon>
        <taxon>Chaetothyriales</taxon>
        <taxon>Trichomeriaceae</taxon>
        <taxon>Lithohypha</taxon>
    </lineage>
</organism>
<sequence>MTPLGYLTIHDAAGRPILLEKNRTRIDPMAPGASALEVPARDFKPISASNLYKMSYRLESLDTNERIYGGGQYQQSNLDLKGCDLELAQRNSQASVPFFVSSLGYGMLWNNPAVGRVVFGKNGTTFEADATEALDLWIVCPPTPQTNDEKQSSNVTKEILRLYADVTGHAPQMPEYALGFWQCKLRYRTQEEVLAVAREFQRRKLPLSVIVVDFFHWPTQGDWRFDSNFFSEPKVMVSELESMGVKLLVSVWPTVDRRSENYPAMHERGYLIRTDRGLRIAMDFMGNTLHADFTNPKAREFVWNVCKRNYHDLGVKMFWLDEAEPEYSAYDFENYRYYEGTDLAVGNVYPAFWDGQVAAGQKSGEICNLVRCAWAGSQKFGTLVWSGDIASSWSSFRNQLAAGLNMGMSGIPWWTTDIGGFHGGETANPAFRELLVRWFQWGCFCPVMRLHGSREPIQPKLGEGGGSECRSGADNEPWSFGEENYPILVKYLRLRERLKPYIAEIMDEASRKGTPVMRPMFLEFPDDKGSWEVEDQYMFGGKYLVAPIMEQGMKTRNVYLPSGASWAALRVNEDKDEQGEKYEGGKTIEVVLTMEDMPIFVKTT</sequence>
<proteinExistence type="inferred from homology"/>
<evidence type="ECO:0000259" key="4">
    <source>
        <dbReference type="Pfam" id="PF21365"/>
    </source>
</evidence>
<feature type="domain" description="Glycosyl hydrolase family 31 C-terminal" evidence="4">
    <location>
        <begin position="513"/>
        <end position="602"/>
    </location>
</feature>
<evidence type="ECO:0000313" key="5">
    <source>
        <dbReference type="EMBL" id="KAK5102347.1"/>
    </source>
</evidence>
<dbReference type="InterPro" id="IPR000322">
    <property type="entry name" value="Glyco_hydro_31_TIM"/>
</dbReference>
<protein>
    <recommendedName>
        <fullName evidence="7">Glycoside hydrolase family 31 protein</fullName>
    </recommendedName>
</protein>
<dbReference type="SUPFAM" id="SSF51011">
    <property type="entry name" value="Glycosyl hydrolase domain"/>
    <property type="match status" value="1"/>
</dbReference>
<dbReference type="InterPro" id="IPR017853">
    <property type="entry name" value="GH"/>
</dbReference>
<dbReference type="Gene3D" id="2.60.40.1760">
    <property type="entry name" value="glycosyl hydrolase (family 31)"/>
    <property type="match status" value="1"/>
</dbReference>
<keyword evidence="2" id="KW-0326">Glycosidase</keyword>
<dbReference type="InterPro" id="IPR013780">
    <property type="entry name" value="Glyco_hydro_b"/>
</dbReference>
<comment type="caution">
    <text evidence="5">The sequence shown here is derived from an EMBL/GenBank/DDBJ whole genome shotgun (WGS) entry which is preliminary data.</text>
</comment>
<dbReference type="InterPro" id="IPR011013">
    <property type="entry name" value="Gal_mutarotase_sf_dom"/>
</dbReference>